<dbReference type="Proteomes" id="UP001295423">
    <property type="component" value="Unassembled WGS sequence"/>
</dbReference>
<dbReference type="FunFam" id="1.20.1540.10:FF:000008">
    <property type="entry name" value="RHOMBOID-like protein 13"/>
    <property type="match status" value="1"/>
</dbReference>
<keyword evidence="3" id="KW-0645">Protease</keyword>
<dbReference type="PANTHER" id="PTHR43066:SF1">
    <property type="entry name" value="RHOMBOID PROTEIN 2"/>
    <property type="match status" value="1"/>
</dbReference>
<dbReference type="GO" id="GO:0004252">
    <property type="term" value="F:serine-type endopeptidase activity"/>
    <property type="evidence" value="ECO:0007669"/>
    <property type="project" value="InterPro"/>
</dbReference>
<reference evidence="11" key="1">
    <citation type="submission" date="2023-08" db="EMBL/GenBank/DDBJ databases">
        <authorList>
            <person name="Audoor S."/>
            <person name="Bilcke G."/>
        </authorList>
    </citation>
    <scope>NUCLEOTIDE SEQUENCE</scope>
</reference>
<dbReference type="InterPro" id="IPR035952">
    <property type="entry name" value="Rhomboid-like_sf"/>
</dbReference>
<dbReference type="Gene3D" id="1.20.1540.10">
    <property type="entry name" value="Rhomboid-like"/>
    <property type="match status" value="1"/>
</dbReference>
<evidence type="ECO:0000256" key="7">
    <source>
        <dbReference type="ARBA" id="ARBA00023136"/>
    </source>
</evidence>
<accession>A0AAD2PUT7</accession>
<evidence type="ECO:0000256" key="5">
    <source>
        <dbReference type="ARBA" id="ARBA00022801"/>
    </source>
</evidence>
<feature type="transmembrane region" description="Helical" evidence="9">
    <location>
        <begin position="86"/>
        <end position="116"/>
    </location>
</feature>
<keyword evidence="12" id="KW-1185">Reference proteome</keyword>
<feature type="domain" description="Peptidase S54 rhomboid" evidence="10">
    <location>
        <begin position="50"/>
        <end position="192"/>
    </location>
</feature>
<organism evidence="11 12">
    <name type="scientific">Cylindrotheca closterium</name>
    <dbReference type="NCBI Taxonomy" id="2856"/>
    <lineage>
        <taxon>Eukaryota</taxon>
        <taxon>Sar</taxon>
        <taxon>Stramenopiles</taxon>
        <taxon>Ochrophyta</taxon>
        <taxon>Bacillariophyta</taxon>
        <taxon>Bacillariophyceae</taxon>
        <taxon>Bacillariophycidae</taxon>
        <taxon>Bacillariales</taxon>
        <taxon>Bacillariaceae</taxon>
        <taxon>Cylindrotheca</taxon>
    </lineage>
</organism>
<feature type="region of interest" description="Disordered" evidence="8">
    <location>
        <begin position="307"/>
        <end position="329"/>
    </location>
</feature>
<sequence length="329" mass="37274">MSRSVELLRNTPLATLGIIMICTLIFILQNALNWNLQVFTFCPRLIIYAHEYYRVFTSMLFHANMMHIGMNMLSTYAIGRMLEKQLGTLGLVVTMLWSAIISCALYLCIAMSAHLVFDYDKWMYDHAVGFSGVLFHFSVLECHLSPQFSRSLFGVVNVPSALYPWALLVVLQMFMPNLSFLGHLSGILAGSLQIEGHLEWIMPGDSYLREMESWTLFRQLAGLPSFHSPPSSGTVGGSRFGRSESGGILRFAKKGVTLVFKYLYYFVETLAIVIFGRGHQPNSNIRFDDLWLRPKRRAAEPGVISRPIDVLQEADDEEDEENQELSPLI</sequence>
<gene>
    <name evidence="11" type="ORF">CYCCA115_LOCUS13555</name>
</gene>
<feature type="transmembrane region" description="Helical" evidence="9">
    <location>
        <begin position="122"/>
        <end position="140"/>
    </location>
</feature>
<name>A0AAD2PUT7_9STRA</name>
<dbReference type="EMBL" id="CAKOGP040001803">
    <property type="protein sequence ID" value="CAJ1952442.1"/>
    <property type="molecule type" value="Genomic_DNA"/>
</dbReference>
<dbReference type="GO" id="GO:0006508">
    <property type="term" value="P:proteolysis"/>
    <property type="evidence" value="ECO:0007669"/>
    <property type="project" value="UniProtKB-KW"/>
</dbReference>
<dbReference type="Pfam" id="PF01694">
    <property type="entry name" value="Rhomboid"/>
    <property type="match status" value="1"/>
</dbReference>
<evidence type="ECO:0000256" key="1">
    <source>
        <dbReference type="ARBA" id="ARBA00004141"/>
    </source>
</evidence>
<comment type="caution">
    <text evidence="11">The sequence shown here is derived from an EMBL/GenBank/DDBJ whole genome shotgun (WGS) entry which is preliminary data.</text>
</comment>
<keyword evidence="6 9" id="KW-1133">Transmembrane helix</keyword>
<dbReference type="GO" id="GO:0016020">
    <property type="term" value="C:membrane"/>
    <property type="evidence" value="ECO:0007669"/>
    <property type="project" value="UniProtKB-SubCell"/>
</dbReference>
<evidence type="ECO:0000256" key="8">
    <source>
        <dbReference type="SAM" id="MobiDB-lite"/>
    </source>
</evidence>
<dbReference type="PANTHER" id="PTHR43066">
    <property type="entry name" value="RHOMBOID-RELATED PROTEIN"/>
    <property type="match status" value="1"/>
</dbReference>
<feature type="transmembrane region" description="Helical" evidence="9">
    <location>
        <begin position="152"/>
        <end position="175"/>
    </location>
</feature>
<evidence type="ECO:0000256" key="3">
    <source>
        <dbReference type="ARBA" id="ARBA00022670"/>
    </source>
</evidence>
<comment type="subcellular location">
    <subcellularLocation>
        <location evidence="1">Membrane</location>
        <topology evidence="1">Multi-pass membrane protein</topology>
    </subcellularLocation>
</comment>
<evidence type="ECO:0000259" key="10">
    <source>
        <dbReference type="Pfam" id="PF01694"/>
    </source>
</evidence>
<dbReference type="AlphaFoldDB" id="A0AAD2PUT7"/>
<keyword evidence="7 9" id="KW-0472">Membrane</keyword>
<feature type="compositionally biased region" description="Acidic residues" evidence="8">
    <location>
        <begin position="312"/>
        <end position="323"/>
    </location>
</feature>
<evidence type="ECO:0000256" key="2">
    <source>
        <dbReference type="ARBA" id="ARBA00009045"/>
    </source>
</evidence>
<keyword evidence="4 9" id="KW-0812">Transmembrane</keyword>
<evidence type="ECO:0000256" key="9">
    <source>
        <dbReference type="SAM" id="Phobius"/>
    </source>
</evidence>
<feature type="transmembrane region" description="Helical" evidence="9">
    <location>
        <begin position="52"/>
        <end position="74"/>
    </location>
</feature>
<dbReference type="InterPro" id="IPR022764">
    <property type="entry name" value="Peptidase_S54_rhomboid_dom"/>
</dbReference>
<comment type="similarity">
    <text evidence="2">Belongs to the peptidase S54 family.</text>
</comment>
<evidence type="ECO:0000256" key="6">
    <source>
        <dbReference type="ARBA" id="ARBA00022989"/>
    </source>
</evidence>
<evidence type="ECO:0000313" key="11">
    <source>
        <dbReference type="EMBL" id="CAJ1952442.1"/>
    </source>
</evidence>
<keyword evidence="5" id="KW-0378">Hydrolase</keyword>
<dbReference type="SUPFAM" id="SSF144091">
    <property type="entry name" value="Rhomboid-like"/>
    <property type="match status" value="1"/>
</dbReference>
<feature type="transmembrane region" description="Helical" evidence="9">
    <location>
        <begin position="12"/>
        <end position="32"/>
    </location>
</feature>
<protein>
    <recommendedName>
        <fullName evidence="10">Peptidase S54 rhomboid domain-containing protein</fullName>
    </recommendedName>
</protein>
<evidence type="ECO:0000256" key="4">
    <source>
        <dbReference type="ARBA" id="ARBA00022692"/>
    </source>
</evidence>
<proteinExistence type="inferred from homology"/>
<evidence type="ECO:0000313" key="12">
    <source>
        <dbReference type="Proteomes" id="UP001295423"/>
    </source>
</evidence>